<evidence type="ECO:0000256" key="2">
    <source>
        <dbReference type="ARBA" id="ARBA00023125"/>
    </source>
</evidence>
<evidence type="ECO:0000256" key="1">
    <source>
        <dbReference type="ARBA" id="ARBA00023015"/>
    </source>
</evidence>
<accession>A0A1N6K374</accession>
<protein>
    <submittedName>
        <fullName evidence="5">Regulatory protein, luxR family</fullName>
    </submittedName>
</protein>
<dbReference type="Pfam" id="PF00196">
    <property type="entry name" value="GerE"/>
    <property type="match status" value="1"/>
</dbReference>
<dbReference type="Gene3D" id="3.30.450.20">
    <property type="entry name" value="PAS domain"/>
    <property type="match status" value="1"/>
</dbReference>
<dbReference type="PROSITE" id="PS50043">
    <property type="entry name" value="HTH_LUXR_2"/>
    <property type="match status" value="1"/>
</dbReference>
<evidence type="ECO:0000313" key="6">
    <source>
        <dbReference type="Proteomes" id="UP000185003"/>
    </source>
</evidence>
<dbReference type="PANTHER" id="PTHR44688">
    <property type="entry name" value="DNA-BINDING TRANSCRIPTIONAL ACTIVATOR DEVR_DOSR"/>
    <property type="match status" value="1"/>
</dbReference>
<keyword evidence="3" id="KW-0804">Transcription</keyword>
<dbReference type="InterPro" id="IPR016032">
    <property type="entry name" value="Sig_transdc_resp-reg_C-effctor"/>
</dbReference>
<dbReference type="OrthoDB" id="965844at2"/>
<dbReference type="EMBL" id="FSRA01000002">
    <property type="protein sequence ID" value="SIO50991.1"/>
    <property type="molecule type" value="Genomic_DNA"/>
</dbReference>
<dbReference type="AlphaFoldDB" id="A0A1N6K374"/>
<reference evidence="5 6" key="1">
    <citation type="submission" date="2016-11" db="EMBL/GenBank/DDBJ databases">
        <authorList>
            <person name="Jaros S."/>
            <person name="Januszkiewicz K."/>
            <person name="Wedrychowicz H."/>
        </authorList>
    </citation>
    <scope>NUCLEOTIDE SEQUENCE [LARGE SCALE GENOMIC DNA]</scope>
    <source>
        <strain evidence="5 6">DSM 24787</strain>
    </source>
</reference>
<sequence length="259" mass="30078">MHTPLSLARRTNNIIAYVTNPARLEQEDIHEEIMHTLQNLQKIFPSWVICTCRFMHQGFFYVSDNARELLGVDTASLANALEVEAYFSRMHHADIEDYSRGLQVVSEIYQEEDPEERHKLRFVFNYRMRHPDGRYIHLHDEKAMLRIRDNLSLYYMLLRDISHETPFTGVKMTCYKEGKKLSGFNASAEAASQLSPREHELLPLMKQGFSTKEIAGILGISHNTVRNMRQKLFQKFQVNNAIELLNRSAVMDAQGFPST</sequence>
<feature type="domain" description="HTH luxR-type" evidence="4">
    <location>
        <begin position="187"/>
        <end position="252"/>
    </location>
</feature>
<dbReference type="Proteomes" id="UP000185003">
    <property type="component" value="Unassembled WGS sequence"/>
</dbReference>
<name>A0A1N6K374_9BACT</name>
<dbReference type="PANTHER" id="PTHR44688:SF16">
    <property type="entry name" value="DNA-BINDING TRANSCRIPTIONAL ACTIVATOR DEVR_DOSR"/>
    <property type="match status" value="1"/>
</dbReference>
<dbReference type="SUPFAM" id="SSF46894">
    <property type="entry name" value="C-terminal effector domain of the bipartite response regulators"/>
    <property type="match status" value="1"/>
</dbReference>
<keyword evidence="2" id="KW-0238">DNA-binding</keyword>
<keyword evidence="1" id="KW-0805">Transcription regulation</keyword>
<dbReference type="CDD" id="cd06170">
    <property type="entry name" value="LuxR_C_like"/>
    <property type="match status" value="1"/>
</dbReference>
<dbReference type="GO" id="GO:0006355">
    <property type="term" value="P:regulation of DNA-templated transcription"/>
    <property type="evidence" value="ECO:0007669"/>
    <property type="project" value="InterPro"/>
</dbReference>
<evidence type="ECO:0000256" key="3">
    <source>
        <dbReference type="ARBA" id="ARBA00023163"/>
    </source>
</evidence>
<dbReference type="InterPro" id="IPR000792">
    <property type="entry name" value="Tscrpt_reg_LuxR_C"/>
</dbReference>
<dbReference type="RefSeq" id="WP_084185812.1">
    <property type="nucleotide sequence ID" value="NZ_FSRA01000002.1"/>
</dbReference>
<dbReference type="GO" id="GO:0003677">
    <property type="term" value="F:DNA binding"/>
    <property type="evidence" value="ECO:0007669"/>
    <property type="project" value="UniProtKB-KW"/>
</dbReference>
<dbReference type="InterPro" id="IPR035965">
    <property type="entry name" value="PAS-like_dom_sf"/>
</dbReference>
<dbReference type="SMART" id="SM00421">
    <property type="entry name" value="HTH_LUXR"/>
    <property type="match status" value="1"/>
</dbReference>
<dbReference type="SUPFAM" id="SSF55785">
    <property type="entry name" value="PYP-like sensor domain (PAS domain)"/>
    <property type="match status" value="1"/>
</dbReference>
<dbReference type="Gene3D" id="1.10.10.10">
    <property type="entry name" value="Winged helix-like DNA-binding domain superfamily/Winged helix DNA-binding domain"/>
    <property type="match status" value="1"/>
</dbReference>
<keyword evidence="6" id="KW-1185">Reference proteome</keyword>
<organism evidence="5 6">
    <name type="scientific">Chitinophaga niabensis</name>
    <dbReference type="NCBI Taxonomy" id="536979"/>
    <lineage>
        <taxon>Bacteria</taxon>
        <taxon>Pseudomonadati</taxon>
        <taxon>Bacteroidota</taxon>
        <taxon>Chitinophagia</taxon>
        <taxon>Chitinophagales</taxon>
        <taxon>Chitinophagaceae</taxon>
        <taxon>Chitinophaga</taxon>
    </lineage>
</organism>
<evidence type="ECO:0000259" key="4">
    <source>
        <dbReference type="PROSITE" id="PS50043"/>
    </source>
</evidence>
<proteinExistence type="predicted"/>
<gene>
    <name evidence="5" type="ORF">SAMN04488055_4986</name>
</gene>
<dbReference type="PRINTS" id="PR00038">
    <property type="entry name" value="HTHLUXR"/>
</dbReference>
<dbReference type="InterPro" id="IPR036388">
    <property type="entry name" value="WH-like_DNA-bd_sf"/>
</dbReference>
<evidence type="ECO:0000313" key="5">
    <source>
        <dbReference type="EMBL" id="SIO50991.1"/>
    </source>
</evidence>
<dbReference type="STRING" id="536979.SAMN04488055_4986"/>